<name>A0A517YG08_9BACT</name>
<evidence type="ECO:0000313" key="2">
    <source>
        <dbReference type="EMBL" id="QDU29166.1"/>
    </source>
</evidence>
<reference evidence="2 3" key="1">
    <citation type="submission" date="2019-02" db="EMBL/GenBank/DDBJ databases">
        <title>Deep-cultivation of Planctomycetes and their phenomic and genomic characterization uncovers novel biology.</title>
        <authorList>
            <person name="Wiegand S."/>
            <person name="Jogler M."/>
            <person name="Boedeker C."/>
            <person name="Pinto D."/>
            <person name="Vollmers J."/>
            <person name="Rivas-Marin E."/>
            <person name="Kohn T."/>
            <person name="Peeters S.H."/>
            <person name="Heuer A."/>
            <person name="Rast P."/>
            <person name="Oberbeckmann S."/>
            <person name="Bunk B."/>
            <person name="Jeske O."/>
            <person name="Meyerdierks A."/>
            <person name="Storesund J.E."/>
            <person name="Kallscheuer N."/>
            <person name="Luecker S."/>
            <person name="Lage O.M."/>
            <person name="Pohl T."/>
            <person name="Merkel B.J."/>
            <person name="Hornburger P."/>
            <person name="Mueller R.-W."/>
            <person name="Bruemmer F."/>
            <person name="Labrenz M."/>
            <person name="Spormann A.M."/>
            <person name="Op den Camp H."/>
            <person name="Overmann J."/>
            <person name="Amann R."/>
            <person name="Jetten M.S.M."/>
            <person name="Mascher T."/>
            <person name="Medema M.H."/>
            <person name="Devos D.P."/>
            <person name="Kaster A.-K."/>
            <person name="Ovreas L."/>
            <person name="Rohde M."/>
            <person name="Galperin M.Y."/>
            <person name="Jogler C."/>
        </authorList>
    </citation>
    <scope>NUCLEOTIDE SEQUENCE [LARGE SCALE GENOMIC DNA]</scope>
    <source>
        <strain evidence="2 3">ETA_A8</strain>
    </source>
</reference>
<accession>A0A517YG08</accession>
<proteinExistence type="predicted"/>
<dbReference type="Proteomes" id="UP000315017">
    <property type="component" value="Chromosome"/>
</dbReference>
<feature type="compositionally biased region" description="Basic and acidic residues" evidence="1">
    <location>
        <begin position="1"/>
        <end position="10"/>
    </location>
</feature>
<protein>
    <submittedName>
        <fullName evidence="2">Uncharacterized protein</fullName>
    </submittedName>
</protein>
<organism evidence="2 3">
    <name type="scientific">Anatilimnocola aggregata</name>
    <dbReference type="NCBI Taxonomy" id="2528021"/>
    <lineage>
        <taxon>Bacteria</taxon>
        <taxon>Pseudomonadati</taxon>
        <taxon>Planctomycetota</taxon>
        <taxon>Planctomycetia</taxon>
        <taxon>Pirellulales</taxon>
        <taxon>Pirellulaceae</taxon>
        <taxon>Anatilimnocola</taxon>
    </lineage>
</organism>
<keyword evidence="3" id="KW-1185">Reference proteome</keyword>
<dbReference type="OrthoDB" id="292303at2"/>
<dbReference type="AlphaFoldDB" id="A0A517YG08"/>
<feature type="region of interest" description="Disordered" evidence="1">
    <location>
        <begin position="1"/>
        <end position="48"/>
    </location>
</feature>
<feature type="compositionally biased region" description="Basic and acidic residues" evidence="1">
    <location>
        <begin position="17"/>
        <end position="26"/>
    </location>
</feature>
<sequence length="169" mass="18768">MRDEVEEFLRRAAQRRAQAEAKRRGELQQAAQPQQPRPAPIDRAPLRTQQSAIELEPVVEIIEAEEAPTQDRFSASVQKNMRGSAEISRHASNLGAEVDLADDKLEARLHQTFDHKLGALKDTTTAAKVIVAGGTAGAFSVTEMLASPQNIRNAIILNEIFARPEHRWE</sequence>
<dbReference type="EMBL" id="CP036274">
    <property type="protein sequence ID" value="QDU29166.1"/>
    <property type="molecule type" value="Genomic_DNA"/>
</dbReference>
<gene>
    <name evidence="2" type="ORF">ETAA8_42730</name>
</gene>
<evidence type="ECO:0000256" key="1">
    <source>
        <dbReference type="SAM" id="MobiDB-lite"/>
    </source>
</evidence>
<dbReference type="KEGG" id="aagg:ETAA8_42730"/>
<dbReference type="RefSeq" id="WP_145092594.1">
    <property type="nucleotide sequence ID" value="NZ_CP036274.1"/>
</dbReference>
<evidence type="ECO:0000313" key="3">
    <source>
        <dbReference type="Proteomes" id="UP000315017"/>
    </source>
</evidence>